<keyword evidence="3" id="KW-1185">Reference proteome</keyword>
<accession>A0ABT7LBC9</accession>
<feature type="transmembrane region" description="Helical" evidence="1">
    <location>
        <begin position="81"/>
        <end position="103"/>
    </location>
</feature>
<dbReference type="Proteomes" id="UP001235343">
    <property type="component" value="Unassembled WGS sequence"/>
</dbReference>
<evidence type="ECO:0000313" key="2">
    <source>
        <dbReference type="EMBL" id="MDL4843162.1"/>
    </source>
</evidence>
<dbReference type="Pfam" id="PF04854">
    <property type="entry name" value="DUF624"/>
    <property type="match status" value="1"/>
</dbReference>
<protein>
    <submittedName>
        <fullName evidence="2">DUF624 domain-containing protein</fullName>
    </submittedName>
</protein>
<feature type="transmembrane region" description="Helical" evidence="1">
    <location>
        <begin position="146"/>
        <end position="171"/>
    </location>
</feature>
<keyword evidence="1" id="KW-1133">Transmembrane helix</keyword>
<reference evidence="2 3" key="1">
    <citation type="submission" date="2023-06" db="EMBL/GenBank/DDBJ databases">
        <title>Aquibacillus rhizosphaerae LR5S19.</title>
        <authorList>
            <person name="Sun J.-Q."/>
        </authorList>
    </citation>
    <scope>NUCLEOTIDE SEQUENCE [LARGE SCALE GENOMIC DNA]</scope>
    <source>
        <strain evidence="2 3">LR5S19</strain>
    </source>
</reference>
<feature type="transmembrane region" description="Helical" evidence="1">
    <location>
        <begin position="177"/>
        <end position="195"/>
    </location>
</feature>
<comment type="caution">
    <text evidence="2">The sequence shown here is derived from an EMBL/GenBank/DDBJ whole genome shotgun (WGS) entry which is preliminary data.</text>
</comment>
<feature type="transmembrane region" description="Helical" evidence="1">
    <location>
        <begin position="26"/>
        <end position="49"/>
    </location>
</feature>
<name>A0ABT7LBC9_9BACI</name>
<proteinExistence type="predicted"/>
<keyword evidence="1" id="KW-0472">Membrane</keyword>
<dbReference type="InterPro" id="IPR006938">
    <property type="entry name" value="DUF624"/>
</dbReference>
<feature type="transmembrane region" description="Helical" evidence="1">
    <location>
        <begin position="109"/>
        <end position="134"/>
    </location>
</feature>
<gene>
    <name evidence="2" type="ORF">QQS35_22235</name>
</gene>
<dbReference type="RefSeq" id="WP_285934459.1">
    <property type="nucleotide sequence ID" value="NZ_JASTZU010000063.1"/>
</dbReference>
<keyword evidence="1" id="KW-0812">Transmembrane</keyword>
<dbReference type="EMBL" id="JASTZU010000063">
    <property type="protein sequence ID" value="MDL4843162.1"/>
    <property type="molecule type" value="Genomic_DNA"/>
</dbReference>
<sequence>MDLQGGWSGGIFRICEWIYRLAYLNLLWILFTLVGFIIVGLGPSTLAMYSIMRKWMNGEEEFSLFHTFFAYYKQEFKQANVIGLVLVTCGVFILIDLSLLGSFDGPFQFLILGSFTTVFILYLLVMLYIFPVVVNFKNTTFEHFKSALIIAISFPIQTLIMGVAVISVLFICLVFPAIAFLYLGSGLSFITMFFSKHLFKKISHQPVVIAK</sequence>
<evidence type="ECO:0000313" key="3">
    <source>
        <dbReference type="Proteomes" id="UP001235343"/>
    </source>
</evidence>
<organism evidence="2 3">
    <name type="scientific">Aquibacillus rhizosphaerae</name>
    <dbReference type="NCBI Taxonomy" id="3051431"/>
    <lineage>
        <taxon>Bacteria</taxon>
        <taxon>Bacillati</taxon>
        <taxon>Bacillota</taxon>
        <taxon>Bacilli</taxon>
        <taxon>Bacillales</taxon>
        <taxon>Bacillaceae</taxon>
        <taxon>Aquibacillus</taxon>
    </lineage>
</organism>
<evidence type="ECO:0000256" key="1">
    <source>
        <dbReference type="SAM" id="Phobius"/>
    </source>
</evidence>